<keyword evidence="4 5" id="KW-0472">Membrane</keyword>
<protein>
    <submittedName>
        <fullName evidence="7">MFS transporter</fullName>
    </submittedName>
</protein>
<feature type="domain" description="Major facilitator superfamily (MFS) profile" evidence="6">
    <location>
        <begin position="15"/>
        <end position="429"/>
    </location>
</feature>
<dbReference type="Gene3D" id="1.20.1250.20">
    <property type="entry name" value="MFS general substrate transporter like domains"/>
    <property type="match status" value="2"/>
</dbReference>
<feature type="transmembrane region" description="Helical" evidence="5">
    <location>
        <begin position="303"/>
        <end position="324"/>
    </location>
</feature>
<dbReference type="InterPro" id="IPR020846">
    <property type="entry name" value="MFS_dom"/>
</dbReference>
<evidence type="ECO:0000256" key="3">
    <source>
        <dbReference type="ARBA" id="ARBA00022989"/>
    </source>
</evidence>
<dbReference type="PROSITE" id="PS50850">
    <property type="entry name" value="MFS"/>
    <property type="match status" value="1"/>
</dbReference>
<feature type="transmembrane region" description="Helical" evidence="5">
    <location>
        <begin position="405"/>
        <end position="426"/>
    </location>
</feature>
<name>A0A2A5B7K3_9GAMM</name>
<dbReference type="GO" id="GO:0061513">
    <property type="term" value="F:glucose 6-phosphate:phosphate antiporter activity"/>
    <property type="evidence" value="ECO:0007669"/>
    <property type="project" value="TreeGrafter"/>
</dbReference>
<accession>A0A2A5B7K3</accession>
<proteinExistence type="predicted"/>
<evidence type="ECO:0000313" key="8">
    <source>
        <dbReference type="Proteomes" id="UP000218327"/>
    </source>
</evidence>
<dbReference type="GO" id="GO:0012505">
    <property type="term" value="C:endomembrane system"/>
    <property type="evidence" value="ECO:0007669"/>
    <property type="project" value="UniProtKB-SubCell"/>
</dbReference>
<keyword evidence="3 5" id="KW-1133">Transmembrane helix</keyword>
<feature type="transmembrane region" description="Helical" evidence="5">
    <location>
        <begin position="53"/>
        <end position="71"/>
    </location>
</feature>
<dbReference type="PANTHER" id="PTHR43826:SF8">
    <property type="entry name" value="MAJOR FACILITATOR SUPERFAMILY (MFS) PROFILE DOMAIN-CONTAINING PROTEIN"/>
    <property type="match status" value="1"/>
</dbReference>
<sequence length="441" mass="47464">MSSTGKQNIRWETQIVISMCLGYGMLMLCRTVVGVAGPAMLADPALSLDTATFGAILGWGTAGNLTGKLITGVLADKLGGSKVFVWAVGFAAIATFIFGSLSSNVAFFAFFFLTVFAKSAGWPSMANIIRVWFTHAKHGRVWGFIATSSRVSSVATTLLVSSLLLIMSWRGLFYIAGTLAFVSAIILPRYLKNSWQDSGESTKESDETTEALSSWSKDHPLSGVETRSAILIFISNPRFWLISLGVSSLAVLFEFQVFIPIYLSETFSLMPAQAGMASSAFPLGCLVAVFSGGFIYDKLSKKNIVYTMSATLIVAVLCLLSLRLLGTVDLGATLELILTITLIFVFGFAISPAYYIPMSVFSIGFGGKHCGLLVGLIDAFAYFGAMMFDFIGGAVANKEGGWQDFILILIVTSIVATVIMTTFLYLDYRDSERDVASALPS</sequence>
<dbReference type="GO" id="GO:0035435">
    <property type="term" value="P:phosphate ion transmembrane transport"/>
    <property type="evidence" value="ECO:0007669"/>
    <property type="project" value="TreeGrafter"/>
</dbReference>
<comment type="caution">
    <text evidence="7">The sequence shown here is derived from an EMBL/GenBank/DDBJ whole genome shotgun (WGS) entry which is preliminary data.</text>
</comment>
<evidence type="ECO:0000313" key="7">
    <source>
        <dbReference type="EMBL" id="PCJ27482.1"/>
    </source>
</evidence>
<evidence type="ECO:0000256" key="5">
    <source>
        <dbReference type="SAM" id="Phobius"/>
    </source>
</evidence>
<evidence type="ECO:0000256" key="1">
    <source>
        <dbReference type="ARBA" id="ARBA00004127"/>
    </source>
</evidence>
<comment type="subcellular location">
    <subcellularLocation>
        <location evidence="1">Endomembrane system</location>
        <topology evidence="1">Multi-pass membrane protein</topology>
    </subcellularLocation>
</comment>
<keyword evidence="2 5" id="KW-0812">Transmembrane</keyword>
<feature type="transmembrane region" description="Helical" evidence="5">
    <location>
        <begin position="20"/>
        <end position="41"/>
    </location>
</feature>
<feature type="transmembrane region" description="Helical" evidence="5">
    <location>
        <begin position="336"/>
        <end position="358"/>
    </location>
</feature>
<dbReference type="InterPro" id="IPR000849">
    <property type="entry name" value="Sugar_P_transporter"/>
</dbReference>
<evidence type="ECO:0000256" key="4">
    <source>
        <dbReference type="ARBA" id="ARBA00023136"/>
    </source>
</evidence>
<feature type="transmembrane region" description="Helical" evidence="5">
    <location>
        <begin position="370"/>
        <end position="393"/>
    </location>
</feature>
<dbReference type="AlphaFoldDB" id="A0A2A5B7K3"/>
<dbReference type="SUPFAM" id="SSF103473">
    <property type="entry name" value="MFS general substrate transporter"/>
    <property type="match status" value="1"/>
</dbReference>
<feature type="transmembrane region" description="Helical" evidence="5">
    <location>
        <begin position="83"/>
        <end position="101"/>
    </location>
</feature>
<evidence type="ECO:0000256" key="2">
    <source>
        <dbReference type="ARBA" id="ARBA00022692"/>
    </source>
</evidence>
<feature type="transmembrane region" description="Helical" evidence="5">
    <location>
        <begin position="172"/>
        <end position="191"/>
    </location>
</feature>
<organism evidence="7 8">
    <name type="scientific">SAR86 cluster bacterium</name>
    <dbReference type="NCBI Taxonomy" id="2030880"/>
    <lineage>
        <taxon>Bacteria</taxon>
        <taxon>Pseudomonadati</taxon>
        <taxon>Pseudomonadota</taxon>
        <taxon>Gammaproteobacteria</taxon>
        <taxon>SAR86 cluster</taxon>
    </lineage>
</organism>
<dbReference type="InterPro" id="IPR051337">
    <property type="entry name" value="OPA_Antiporter"/>
</dbReference>
<feature type="transmembrane region" description="Helical" evidence="5">
    <location>
        <begin position="239"/>
        <end position="263"/>
    </location>
</feature>
<dbReference type="GO" id="GO:0016020">
    <property type="term" value="C:membrane"/>
    <property type="evidence" value="ECO:0007669"/>
    <property type="project" value="InterPro"/>
</dbReference>
<feature type="transmembrane region" description="Helical" evidence="5">
    <location>
        <begin position="275"/>
        <end position="296"/>
    </location>
</feature>
<dbReference type="Pfam" id="PF07690">
    <property type="entry name" value="MFS_1"/>
    <property type="match status" value="1"/>
</dbReference>
<dbReference type="EMBL" id="NVVJ01000006">
    <property type="protein sequence ID" value="PCJ27482.1"/>
    <property type="molecule type" value="Genomic_DNA"/>
</dbReference>
<evidence type="ECO:0000259" key="6">
    <source>
        <dbReference type="PROSITE" id="PS50850"/>
    </source>
</evidence>
<gene>
    <name evidence="7" type="ORF">COA96_03000</name>
</gene>
<dbReference type="InterPro" id="IPR036259">
    <property type="entry name" value="MFS_trans_sf"/>
</dbReference>
<dbReference type="PIRSF" id="PIRSF002808">
    <property type="entry name" value="Hexose_phosphate_transp"/>
    <property type="match status" value="1"/>
</dbReference>
<reference evidence="8" key="1">
    <citation type="submission" date="2017-08" db="EMBL/GenBank/DDBJ databases">
        <title>A dynamic microbial community with high functional redundancy inhabits the cold, oxic subseafloor aquifer.</title>
        <authorList>
            <person name="Tully B.J."/>
            <person name="Wheat C.G."/>
            <person name="Glazer B.T."/>
            <person name="Huber J.A."/>
        </authorList>
    </citation>
    <scope>NUCLEOTIDE SEQUENCE [LARGE SCALE GENOMIC DNA]</scope>
</reference>
<dbReference type="InterPro" id="IPR011701">
    <property type="entry name" value="MFS"/>
</dbReference>
<dbReference type="PANTHER" id="PTHR43826">
    <property type="entry name" value="GLUCOSE-6-PHOSPHATE EXCHANGER SLC37A4"/>
    <property type="match status" value="1"/>
</dbReference>
<dbReference type="Proteomes" id="UP000218327">
    <property type="component" value="Unassembled WGS sequence"/>
</dbReference>